<evidence type="ECO:0000313" key="1">
    <source>
        <dbReference type="EMBL" id="SCZ64159.1"/>
    </source>
</evidence>
<dbReference type="SUPFAM" id="SSF53335">
    <property type="entry name" value="S-adenosyl-L-methionine-dependent methyltransferases"/>
    <property type="match status" value="1"/>
</dbReference>
<dbReference type="GO" id="GO:0032259">
    <property type="term" value="P:methylation"/>
    <property type="evidence" value="ECO:0007669"/>
    <property type="project" value="UniProtKB-KW"/>
</dbReference>
<dbReference type="PANTHER" id="PTHR43861:SF1">
    <property type="entry name" value="TRANS-ACONITATE 2-METHYLTRANSFERASE"/>
    <property type="match status" value="1"/>
</dbReference>
<keyword evidence="1" id="KW-0808">Transferase</keyword>
<keyword evidence="1" id="KW-0489">Methyltransferase</keyword>
<accession>A0A1G5QST8</accession>
<gene>
    <name evidence="1" type="ORF">SAMN04488118_105197</name>
</gene>
<organism evidence="1 2">
    <name type="scientific">Epibacterium ulvae</name>
    <dbReference type="NCBI Taxonomy" id="1156985"/>
    <lineage>
        <taxon>Bacteria</taxon>
        <taxon>Pseudomonadati</taxon>
        <taxon>Pseudomonadota</taxon>
        <taxon>Alphaproteobacteria</taxon>
        <taxon>Rhodobacterales</taxon>
        <taxon>Roseobacteraceae</taxon>
        <taxon>Epibacterium</taxon>
    </lineage>
</organism>
<evidence type="ECO:0000313" key="2">
    <source>
        <dbReference type="Proteomes" id="UP000198767"/>
    </source>
</evidence>
<dbReference type="PANTHER" id="PTHR43861">
    <property type="entry name" value="TRANS-ACONITATE 2-METHYLTRANSFERASE-RELATED"/>
    <property type="match status" value="1"/>
</dbReference>
<dbReference type="GO" id="GO:0008168">
    <property type="term" value="F:methyltransferase activity"/>
    <property type="evidence" value="ECO:0007669"/>
    <property type="project" value="UniProtKB-KW"/>
</dbReference>
<dbReference type="Pfam" id="PF13489">
    <property type="entry name" value="Methyltransf_23"/>
    <property type="match status" value="1"/>
</dbReference>
<name>A0A1G5QST8_9RHOB</name>
<keyword evidence="2" id="KW-1185">Reference proteome</keyword>
<proteinExistence type="predicted"/>
<sequence>MEVTEQTPFQTRVENSFRRGLATYHGAARAQAAGAAQLIDCLTQVVGAPRLFPRVFEFGCGTGHLTEAFLAQYRVTNMWLNDLVADAETIVRAKVSETQVNLQFQAGPVETVLIPKDLDLILSGSTLQWVEDIPGLLNHLADHLAPGGLLVLSTFGEQQFTQLRALGSKSFAPSYTNADQLKHVLPASMVMRRIEQSPHDLYFPTTRDILRHLRDTGVNGRAQAPWSRRKLATFDQTYKTRFACQSGLPLTYDPVFMVAEKI</sequence>
<dbReference type="Proteomes" id="UP000198767">
    <property type="component" value="Unassembled WGS sequence"/>
</dbReference>
<dbReference type="OrthoDB" id="9802097at2"/>
<dbReference type="STRING" id="1156985.SAMN04488118_105197"/>
<dbReference type="CDD" id="cd02440">
    <property type="entry name" value="AdoMet_MTases"/>
    <property type="match status" value="1"/>
</dbReference>
<reference evidence="1 2" key="1">
    <citation type="submission" date="2016-10" db="EMBL/GenBank/DDBJ databases">
        <authorList>
            <person name="de Groot N.N."/>
        </authorList>
    </citation>
    <scope>NUCLEOTIDE SEQUENCE [LARGE SCALE GENOMIC DNA]</scope>
    <source>
        <strain evidence="1 2">U95</strain>
    </source>
</reference>
<dbReference type="EMBL" id="FMWG01000005">
    <property type="protein sequence ID" value="SCZ64159.1"/>
    <property type="molecule type" value="Genomic_DNA"/>
</dbReference>
<dbReference type="InterPro" id="IPR029063">
    <property type="entry name" value="SAM-dependent_MTases_sf"/>
</dbReference>
<dbReference type="AlphaFoldDB" id="A0A1G5QST8"/>
<dbReference type="Gene3D" id="3.40.50.150">
    <property type="entry name" value="Vaccinia Virus protein VP39"/>
    <property type="match status" value="1"/>
</dbReference>
<protein>
    <submittedName>
        <fullName evidence="1">Malonyl-CoA O-methyltransferase</fullName>
    </submittedName>
</protein>